<keyword evidence="8" id="KW-1185">Reference proteome</keyword>
<dbReference type="EMBL" id="JAPCXB010000136">
    <property type="protein sequence ID" value="KAJ1606629.1"/>
    <property type="molecule type" value="Genomic_DNA"/>
</dbReference>
<comment type="caution">
    <text evidence="7">The sequence shown here is derived from an EMBL/GenBank/DDBJ whole genome shotgun (WGS) entry which is preliminary data.</text>
</comment>
<evidence type="ECO:0000256" key="3">
    <source>
        <dbReference type="ARBA" id="ARBA00022833"/>
    </source>
</evidence>
<evidence type="ECO:0000259" key="6">
    <source>
        <dbReference type="PROSITE" id="PS50089"/>
    </source>
</evidence>
<dbReference type="PROSITE" id="PS50089">
    <property type="entry name" value="ZF_RING_2"/>
    <property type="match status" value="1"/>
</dbReference>
<sequence length="472" mass="54198">MISSIKGQPQNNDQVISHMNDQSNRTQDENINIGRCEIDLENMTDLGADWSELMNDHEENTFGISFYEDLIDINSKETGTNHSNTQKIEDEVTLKSKIENILVIYKVISERPETTKLFEENNVNFGFSNDLIGTGTLILEKIEDPDVFALTWEGNLLDFLANSSKDIKEVSKYSFLIQYMIDINLKIAQDNEFFIFIKSDFQLENQTVFLQFSFDTEERANFWYENLSKYKQLTIKRAKSRENVDESQFKKFKDDTVDNNSNIHKNEMRSSNNSQAPKISVPFFRESKNSKKVKHSTSTLINCSSENLFPLLKHEDKIFIENQIKSLIFLSNNIQDSQADNLLSTGLESNWSIIQQKCSFIKFIANSIQISNSLENKTVSLSSSSPPRSIQSSSSSSSSSYENTQLCNLSRDRNVNTIPSQLFTCPICYENYGQDAVTTLEPCGHQMCINCVYKLVDSKCPWDRLKYTIKRL</sequence>
<keyword evidence="3" id="KW-0862">Zinc</keyword>
<evidence type="ECO:0000256" key="1">
    <source>
        <dbReference type="ARBA" id="ARBA00022723"/>
    </source>
</evidence>
<evidence type="ECO:0000256" key="2">
    <source>
        <dbReference type="ARBA" id="ARBA00022771"/>
    </source>
</evidence>
<feature type="region of interest" description="Disordered" evidence="5">
    <location>
        <begin position="380"/>
        <end position="401"/>
    </location>
</feature>
<feature type="domain" description="RING-type" evidence="6">
    <location>
        <begin position="425"/>
        <end position="464"/>
    </location>
</feature>
<feature type="compositionally biased region" description="Low complexity" evidence="5">
    <location>
        <begin position="380"/>
        <end position="400"/>
    </location>
</feature>
<accession>A0ABQ8P3B6</accession>
<evidence type="ECO:0000256" key="4">
    <source>
        <dbReference type="PROSITE-ProRule" id="PRU00175"/>
    </source>
</evidence>
<dbReference type="SUPFAM" id="SSF57850">
    <property type="entry name" value="RING/U-box"/>
    <property type="match status" value="1"/>
</dbReference>
<organism evidence="7 8">
    <name type="scientific">Cryptosporidium canis</name>
    <dbReference type="NCBI Taxonomy" id="195482"/>
    <lineage>
        <taxon>Eukaryota</taxon>
        <taxon>Sar</taxon>
        <taxon>Alveolata</taxon>
        <taxon>Apicomplexa</taxon>
        <taxon>Conoidasida</taxon>
        <taxon>Coccidia</taxon>
        <taxon>Eucoccidiorida</taxon>
        <taxon>Eimeriorina</taxon>
        <taxon>Cryptosporidiidae</taxon>
        <taxon>Cryptosporidium</taxon>
    </lineage>
</organism>
<keyword evidence="1" id="KW-0479">Metal-binding</keyword>
<gene>
    <name evidence="7" type="ORF">OJ252_3114</name>
</gene>
<dbReference type="InterPro" id="IPR017907">
    <property type="entry name" value="Znf_RING_CS"/>
</dbReference>
<evidence type="ECO:0000313" key="7">
    <source>
        <dbReference type="EMBL" id="KAJ1606629.1"/>
    </source>
</evidence>
<proteinExistence type="predicted"/>
<dbReference type="InterPro" id="IPR001841">
    <property type="entry name" value="Znf_RING"/>
</dbReference>
<dbReference type="PROSITE" id="PS00518">
    <property type="entry name" value="ZF_RING_1"/>
    <property type="match status" value="1"/>
</dbReference>
<protein>
    <submittedName>
        <fullName evidence="7">Ring domain-containing protein</fullName>
    </submittedName>
</protein>
<reference evidence="7" key="1">
    <citation type="submission" date="2022-10" db="EMBL/GenBank/DDBJ databases">
        <title>Adaptive evolution leads to modifications in subtelomeric GC content in a zoonotic Cryptosporidium species.</title>
        <authorList>
            <person name="Li J."/>
            <person name="Feng Y."/>
            <person name="Xiao L."/>
        </authorList>
    </citation>
    <scope>NUCLEOTIDE SEQUENCE</scope>
    <source>
        <strain evidence="7">25894</strain>
    </source>
</reference>
<keyword evidence="2 4" id="KW-0863">Zinc-finger</keyword>
<evidence type="ECO:0000256" key="5">
    <source>
        <dbReference type="SAM" id="MobiDB-lite"/>
    </source>
</evidence>
<dbReference type="Gene3D" id="3.30.40.10">
    <property type="entry name" value="Zinc/RING finger domain, C3HC4 (zinc finger)"/>
    <property type="match status" value="1"/>
</dbReference>
<name>A0ABQ8P3B6_9CRYT</name>
<dbReference type="CDD" id="cd16449">
    <property type="entry name" value="RING-HC"/>
    <property type="match status" value="1"/>
</dbReference>
<evidence type="ECO:0000313" key="8">
    <source>
        <dbReference type="Proteomes" id="UP001071777"/>
    </source>
</evidence>
<dbReference type="InterPro" id="IPR013083">
    <property type="entry name" value="Znf_RING/FYVE/PHD"/>
</dbReference>
<dbReference type="Pfam" id="PF13639">
    <property type="entry name" value="zf-RING_2"/>
    <property type="match status" value="1"/>
</dbReference>
<dbReference type="SMART" id="SM00184">
    <property type="entry name" value="RING"/>
    <property type="match status" value="1"/>
</dbReference>
<dbReference type="Proteomes" id="UP001071777">
    <property type="component" value="Unassembled WGS sequence"/>
</dbReference>